<organism evidence="1 2">
    <name type="scientific">Deinococcus hopiensis KR-140</name>
    <dbReference type="NCBI Taxonomy" id="695939"/>
    <lineage>
        <taxon>Bacteria</taxon>
        <taxon>Thermotogati</taxon>
        <taxon>Deinococcota</taxon>
        <taxon>Deinococci</taxon>
        <taxon>Deinococcales</taxon>
        <taxon>Deinococcaceae</taxon>
        <taxon>Deinococcus</taxon>
    </lineage>
</organism>
<name>A0A1W1UQR8_9DEIO</name>
<keyword evidence="2" id="KW-1185">Reference proteome</keyword>
<accession>A0A1W1UQR8</accession>
<evidence type="ECO:0000313" key="2">
    <source>
        <dbReference type="Proteomes" id="UP000192582"/>
    </source>
</evidence>
<sequence>MVLGRTVDLRGASEAQVRRYGTARFLLLYLLESARRGSHLHRSEVEARKTAQALLTRFAEAEVWPNVCYRFRIIRSLDCAPLR</sequence>
<protein>
    <submittedName>
        <fullName evidence="1">Uncharacterized protein</fullName>
    </submittedName>
</protein>
<evidence type="ECO:0000313" key="1">
    <source>
        <dbReference type="EMBL" id="SMB83349.1"/>
    </source>
</evidence>
<gene>
    <name evidence="1" type="ORF">SAMN00790413_04378</name>
</gene>
<dbReference type="AlphaFoldDB" id="A0A1W1UQR8"/>
<reference evidence="1 2" key="1">
    <citation type="submission" date="2017-04" db="EMBL/GenBank/DDBJ databases">
        <authorList>
            <person name="Afonso C.L."/>
            <person name="Miller P.J."/>
            <person name="Scott M.A."/>
            <person name="Spackman E."/>
            <person name="Goraichik I."/>
            <person name="Dimitrov K.M."/>
            <person name="Suarez D.L."/>
            <person name="Swayne D.E."/>
        </authorList>
    </citation>
    <scope>NUCLEOTIDE SEQUENCE [LARGE SCALE GENOMIC DNA]</scope>
    <source>
        <strain evidence="1 2">KR-140</strain>
    </source>
</reference>
<dbReference type="Proteomes" id="UP000192582">
    <property type="component" value="Unassembled WGS sequence"/>
</dbReference>
<dbReference type="EMBL" id="FWWU01000006">
    <property type="protein sequence ID" value="SMB83349.1"/>
    <property type="molecule type" value="Genomic_DNA"/>
</dbReference>
<proteinExistence type="predicted"/>